<sequence length="184" mass="20684">MSNFSGKYEVDFEKVLGHLKQDLQSIRTGRATPVIVEPIIVDAYGTPTPLIQLASISCPEPTQLFIQPWDSNLIKSIEKAIQASSLGIMPVVQGVSIRLNFPPLTEERRKELIKTMSEKLEKAKIATRNVREVSQKSIKQSERGGEISEDQAKVELKLLQDKVDKINEAIQDFGKQKERDLITI</sequence>
<comment type="similarity">
    <text evidence="1 3">Belongs to the RRF family.</text>
</comment>
<evidence type="ECO:0000256" key="4">
    <source>
        <dbReference type="SAM" id="Coils"/>
    </source>
</evidence>
<accession>A0A2H0YQW3</accession>
<evidence type="ECO:0000256" key="1">
    <source>
        <dbReference type="ARBA" id="ARBA00005912"/>
    </source>
</evidence>
<organism evidence="6 7">
    <name type="scientific">Candidatus Kerfeldbacteria bacterium CG08_land_8_20_14_0_20_43_14</name>
    <dbReference type="NCBI Taxonomy" id="2014246"/>
    <lineage>
        <taxon>Bacteria</taxon>
        <taxon>Candidatus Kerfeldiibacteriota</taxon>
    </lineage>
</organism>
<gene>
    <name evidence="3" type="primary">frr</name>
    <name evidence="6" type="ORF">COT26_01100</name>
</gene>
<dbReference type="NCBIfam" id="TIGR00496">
    <property type="entry name" value="frr"/>
    <property type="match status" value="1"/>
</dbReference>
<evidence type="ECO:0000313" key="6">
    <source>
        <dbReference type="EMBL" id="PIS40850.1"/>
    </source>
</evidence>
<keyword evidence="3" id="KW-0963">Cytoplasm</keyword>
<dbReference type="GO" id="GO:0006415">
    <property type="term" value="P:translational termination"/>
    <property type="evidence" value="ECO:0007669"/>
    <property type="project" value="UniProtKB-UniRule"/>
</dbReference>
<dbReference type="InterPro" id="IPR002661">
    <property type="entry name" value="Ribosome_recyc_fac"/>
</dbReference>
<reference evidence="7" key="1">
    <citation type="submission" date="2017-09" db="EMBL/GenBank/DDBJ databases">
        <title>Depth-based differentiation of microbial function through sediment-hosted aquifers and enrichment of novel symbionts in the deep terrestrial subsurface.</title>
        <authorList>
            <person name="Probst A.J."/>
            <person name="Ladd B."/>
            <person name="Jarett J.K."/>
            <person name="Geller-Mcgrath D.E."/>
            <person name="Sieber C.M.K."/>
            <person name="Emerson J.B."/>
            <person name="Anantharaman K."/>
            <person name="Thomas B.C."/>
            <person name="Malmstrom R."/>
            <person name="Stieglmeier M."/>
            <person name="Klingl A."/>
            <person name="Woyke T."/>
            <person name="Ryan C.M."/>
            <person name="Banfield J.F."/>
        </authorList>
    </citation>
    <scope>NUCLEOTIDE SEQUENCE [LARGE SCALE GENOMIC DNA]</scope>
</reference>
<dbReference type="InterPro" id="IPR023584">
    <property type="entry name" value="Ribosome_recyc_fac_dom"/>
</dbReference>
<dbReference type="AlphaFoldDB" id="A0A2H0YQW3"/>
<evidence type="ECO:0000259" key="5">
    <source>
        <dbReference type="Pfam" id="PF01765"/>
    </source>
</evidence>
<dbReference type="HAMAP" id="MF_00040">
    <property type="entry name" value="RRF"/>
    <property type="match status" value="1"/>
</dbReference>
<keyword evidence="2 3" id="KW-0648">Protein biosynthesis</keyword>
<feature type="coiled-coil region" evidence="4">
    <location>
        <begin position="149"/>
        <end position="176"/>
    </location>
</feature>
<dbReference type="PANTHER" id="PTHR20982">
    <property type="entry name" value="RIBOSOME RECYCLING FACTOR"/>
    <property type="match status" value="1"/>
</dbReference>
<evidence type="ECO:0000256" key="3">
    <source>
        <dbReference type="HAMAP-Rule" id="MF_00040"/>
    </source>
</evidence>
<dbReference type="FunFam" id="3.30.1360.40:FF:000001">
    <property type="entry name" value="Ribosome-recycling factor"/>
    <property type="match status" value="1"/>
</dbReference>
<dbReference type="SUPFAM" id="SSF55194">
    <property type="entry name" value="Ribosome recycling factor, RRF"/>
    <property type="match status" value="1"/>
</dbReference>
<dbReference type="Gene3D" id="1.10.132.20">
    <property type="entry name" value="Ribosome-recycling factor"/>
    <property type="match status" value="1"/>
</dbReference>
<dbReference type="InterPro" id="IPR036191">
    <property type="entry name" value="RRF_sf"/>
</dbReference>
<dbReference type="Pfam" id="PF01765">
    <property type="entry name" value="RRF"/>
    <property type="match status" value="1"/>
</dbReference>
<comment type="subcellular location">
    <subcellularLocation>
        <location evidence="3">Cytoplasm</location>
    </subcellularLocation>
</comment>
<proteinExistence type="inferred from homology"/>
<feature type="domain" description="Ribosome recycling factor" evidence="5">
    <location>
        <begin position="19"/>
        <end position="181"/>
    </location>
</feature>
<evidence type="ECO:0000313" key="7">
    <source>
        <dbReference type="Proteomes" id="UP000236845"/>
    </source>
</evidence>
<dbReference type="PANTHER" id="PTHR20982:SF3">
    <property type="entry name" value="MITOCHONDRIAL RIBOSOME RECYCLING FACTOR PSEUDO 1"/>
    <property type="match status" value="1"/>
</dbReference>
<keyword evidence="4" id="KW-0175">Coiled coil</keyword>
<evidence type="ECO:0000256" key="2">
    <source>
        <dbReference type="ARBA" id="ARBA00022917"/>
    </source>
</evidence>
<dbReference type="EMBL" id="PEXW01000021">
    <property type="protein sequence ID" value="PIS40850.1"/>
    <property type="molecule type" value="Genomic_DNA"/>
</dbReference>
<dbReference type="GO" id="GO:0005737">
    <property type="term" value="C:cytoplasm"/>
    <property type="evidence" value="ECO:0007669"/>
    <property type="project" value="UniProtKB-SubCell"/>
</dbReference>
<dbReference type="GO" id="GO:0043023">
    <property type="term" value="F:ribosomal large subunit binding"/>
    <property type="evidence" value="ECO:0007669"/>
    <property type="project" value="TreeGrafter"/>
</dbReference>
<comment type="caution">
    <text evidence="6">The sequence shown here is derived from an EMBL/GenBank/DDBJ whole genome shotgun (WGS) entry which is preliminary data.</text>
</comment>
<dbReference type="Proteomes" id="UP000236845">
    <property type="component" value="Unassembled WGS sequence"/>
</dbReference>
<name>A0A2H0YQW3_9BACT</name>
<dbReference type="Gene3D" id="3.30.1360.40">
    <property type="match status" value="1"/>
</dbReference>
<protein>
    <recommendedName>
        <fullName evidence="3">Ribosome-recycling factor</fullName>
        <shortName evidence="3">RRF</shortName>
    </recommendedName>
    <alternativeName>
        <fullName evidence="3">Ribosome-releasing factor</fullName>
    </alternativeName>
</protein>
<comment type="function">
    <text evidence="3">Responsible for the release of ribosomes from messenger RNA at the termination of protein biosynthesis. May increase the efficiency of translation by recycling ribosomes from one round of translation to another.</text>
</comment>